<organism evidence="2 3">
    <name type="scientific">Diploscapter pachys</name>
    <dbReference type="NCBI Taxonomy" id="2018661"/>
    <lineage>
        <taxon>Eukaryota</taxon>
        <taxon>Metazoa</taxon>
        <taxon>Ecdysozoa</taxon>
        <taxon>Nematoda</taxon>
        <taxon>Chromadorea</taxon>
        <taxon>Rhabditida</taxon>
        <taxon>Rhabditina</taxon>
        <taxon>Rhabditomorpha</taxon>
        <taxon>Rhabditoidea</taxon>
        <taxon>Rhabditidae</taxon>
        <taxon>Diploscapter</taxon>
    </lineage>
</organism>
<protein>
    <submittedName>
        <fullName evidence="2">Uncharacterized protein</fullName>
    </submittedName>
</protein>
<name>A0A2A2K6M8_9BILA</name>
<reference evidence="2 3" key="1">
    <citation type="journal article" date="2017" name="Curr. Biol.">
        <title>Genome architecture and evolution of a unichromosomal asexual nematode.</title>
        <authorList>
            <person name="Fradin H."/>
            <person name="Zegar C."/>
            <person name="Gutwein M."/>
            <person name="Lucas J."/>
            <person name="Kovtun M."/>
            <person name="Corcoran D."/>
            <person name="Baugh L.R."/>
            <person name="Kiontke K."/>
            <person name="Gunsalus K."/>
            <person name="Fitch D.H."/>
            <person name="Piano F."/>
        </authorList>
    </citation>
    <scope>NUCLEOTIDE SEQUENCE [LARGE SCALE GENOMIC DNA]</scope>
    <source>
        <strain evidence="2">PF1309</strain>
    </source>
</reference>
<feature type="compositionally biased region" description="Polar residues" evidence="1">
    <location>
        <begin position="1"/>
        <end position="11"/>
    </location>
</feature>
<comment type="caution">
    <text evidence="2">The sequence shown here is derived from an EMBL/GenBank/DDBJ whole genome shotgun (WGS) entry which is preliminary data.</text>
</comment>
<accession>A0A2A2K6M8</accession>
<proteinExistence type="predicted"/>
<dbReference type="AlphaFoldDB" id="A0A2A2K6M8"/>
<feature type="region of interest" description="Disordered" evidence="1">
    <location>
        <begin position="233"/>
        <end position="271"/>
    </location>
</feature>
<feature type="region of interest" description="Disordered" evidence="1">
    <location>
        <begin position="1"/>
        <end position="47"/>
    </location>
</feature>
<evidence type="ECO:0000313" key="2">
    <source>
        <dbReference type="EMBL" id="PAV69637.1"/>
    </source>
</evidence>
<feature type="compositionally biased region" description="Polar residues" evidence="1">
    <location>
        <begin position="26"/>
        <end position="42"/>
    </location>
</feature>
<evidence type="ECO:0000313" key="3">
    <source>
        <dbReference type="Proteomes" id="UP000218231"/>
    </source>
</evidence>
<dbReference type="Proteomes" id="UP000218231">
    <property type="component" value="Unassembled WGS sequence"/>
</dbReference>
<sequence>MDSPPIRSSPNIVFRSKRIPEDHPLLQSSDDSTPEASTSNPPRQRRMRWEEHIRKLQDGQVIYHDGTTGEPTRFVNIPVVKPPVFRISKPRRPDAPCEKCKCCKHYRKLLSTMNMTVVEPEDELQGEVDIEQVEEAVILEDSNQAPELDPQRGSRMGQSRKPPIKIKKSSQILLNIDNQLLKGTLTLRNAYHSVSTVSILSPNSCLSNDRYLRRSGDSGQSIEEIPVELLEVQKMSSKNSPEKRGPGRPRKRPISNSEDFSNMIEIDDEPALKKMARTTKIENDDISMKGG</sequence>
<feature type="region of interest" description="Disordered" evidence="1">
    <location>
        <begin position="140"/>
        <end position="163"/>
    </location>
</feature>
<gene>
    <name evidence="2" type="ORF">WR25_25051</name>
</gene>
<evidence type="ECO:0000256" key="1">
    <source>
        <dbReference type="SAM" id="MobiDB-lite"/>
    </source>
</evidence>
<dbReference type="EMBL" id="LIAE01009483">
    <property type="protein sequence ID" value="PAV69637.1"/>
    <property type="molecule type" value="Genomic_DNA"/>
</dbReference>
<keyword evidence="3" id="KW-1185">Reference proteome</keyword>